<accession>A0ACC3N266</accession>
<protein>
    <submittedName>
        <fullName evidence="1">Uncharacterized protein</fullName>
    </submittedName>
</protein>
<evidence type="ECO:0000313" key="2">
    <source>
        <dbReference type="Proteomes" id="UP001281147"/>
    </source>
</evidence>
<comment type="caution">
    <text evidence="1">The sequence shown here is derived from an EMBL/GenBank/DDBJ whole genome shotgun (WGS) entry which is preliminary data.</text>
</comment>
<organism evidence="1 2">
    <name type="scientific">Vermiconidia calcicola</name>
    <dbReference type="NCBI Taxonomy" id="1690605"/>
    <lineage>
        <taxon>Eukaryota</taxon>
        <taxon>Fungi</taxon>
        <taxon>Dikarya</taxon>
        <taxon>Ascomycota</taxon>
        <taxon>Pezizomycotina</taxon>
        <taxon>Dothideomycetes</taxon>
        <taxon>Dothideomycetidae</taxon>
        <taxon>Mycosphaerellales</taxon>
        <taxon>Extremaceae</taxon>
        <taxon>Vermiconidia</taxon>
    </lineage>
</organism>
<dbReference type="EMBL" id="JAUTXU010000099">
    <property type="protein sequence ID" value="KAK3708621.1"/>
    <property type="molecule type" value="Genomic_DNA"/>
</dbReference>
<evidence type="ECO:0000313" key="1">
    <source>
        <dbReference type="EMBL" id="KAK3708621.1"/>
    </source>
</evidence>
<gene>
    <name evidence="1" type="ORF">LTR37_011343</name>
</gene>
<name>A0ACC3N266_9PEZI</name>
<proteinExistence type="predicted"/>
<reference evidence="1" key="1">
    <citation type="submission" date="2023-07" db="EMBL/GenBank/DDBJ databases">
        <title>Black Yeasts Isolated from many extreme environments.</title>
        <authorList>
            <person name="Coleine C."/>
            <person name="Stajich J.E."/>
            <person name="Selbmann L."/>
        </authorList>
    </citation>
    <scope>NUCLEOTIDE SEQUENCE</scope>
    <source>
        <strain evidence="1">CCFEE 5714</strain>
    </source>
</reference>
<keyword evidence="2" id="KW-1185">Reference proteome</keyword>
<dbReference type="Proteomes" id="UP001281147">
    <property type="component" value="Unassembled WGS sequence"/>
</dbReference>
<sequence>MLKSVPWLWLLTLGSIVLAQQTARTFNLEQLTGLEGLGPTTGDTDKAGPTAESTSKPTTKSTSNTTRRKNAASAGTATAAPTATTAATVSTATTASTISSPQAVEVPSVTSSVGVSAVSSDSDDSGEDVESTAITTSTTRSSETANTAAGNDLSESTAEPELAAASSGGLSSTQKTGIGIGVGLGIPIILGAIALIFFLRRRRSNRRYSSSGSSAAHLRDQPAMSSAAPALAGVSAMGTSPSRHSLPQTPSQHSLAEMPRQPTDLKTMPPPSEQPLARETSQRSMVSLPEQENLMPAPPAYEDAPSPLEEHNADPPSPVSPISPMNSRPPSPVNGFTATSDESSVWRCDWHYSAHNIPTMSEAIAGVLKVIYDPSLSLKATLQPITSVDIPLAQHTISVIKGRAYLFGGKTANDDDGSEDTLAGNEVHVVILPSSGVESTDYKKVEATADAPSRRYGHSAAVIEDRIYVYGGCGTDGEPFSESGRVFVFDTVSNSWSHLNPPADSPAPEPRAHCAMVASEHPRPSRAKPDEWNLPQDPPDPDSQKMMPDIPATDTYGSLIVQGGQSKGGKHTNDVWTFDISSRTWKELPEPPPPTAASPSLSFLGRRLYTFLAGQTSYMDLTASSFNDRGGQGELGLAPLGPWESLPPSSSSPEKPYPGERTGAPMIPITTGQGRNYLLLVGGESQAGETLEDIWTLQLNPEGMTAASFKDAARMAMSKDTGQSQWEEVRYANSEGVIIQEGQPDRGTGRRRGFAAAKEVEMDGASIVLWGGIGADERPRGDGLMITIDS</sequence>